<dbReference type="EMBL" id="PGTS01000003">
    <property type="protein sequence ID" value="PKR49952.1"/>
    <property type="molecule type" value="Genomic_DNA"/>
</dbReference>
<reference evidence="2" key="2">
    <citation type="submission" date="2020-12" db="EMBL/GenBank/DDBJ databases">
        <title>Oil enriched cultivation method for isolating marine PHA-producing bacteria.</title>
        <authorList>
            <person name="Zheng W."/>
            <person name="Yu S."/>
            <person name="Huang Y."/>
        </authorList>
    </citation>
    <scope>NUCLEOTIDE SEQUENCE</scope>
    <source>
        <strain evidence="2">SY-2-3</strain>
    </source>
</reference>
<evidence type="ECO:0000256" key="1">
    <source>
        <dbReference type="SAM" id="MobiDB-lite"/>
    </source>
</evidence>
<dbReference type="Gene3D" id="1.10.730.10">
    <property type="entry name" value="Isoleucyl-tRNA Synthetase, Domain 1"/>
    <property type="match status" value="1"/>
</dbReference>
<dbReference type="EMBL" id="JAEKJW010000001">
    <property type="protein sequence ID" value="MBN8195282.1"/>
    <property type="molecule type" value="Genomic_DNA"/>
</dbReference>
<proteinExistence type="predicted"/>
<dbReference type="AlphaFoldDB" id="A0A8I1M5I3"/>
<protein>
    <submittedName>
        <fullName evidence="2">Uncharacterized protein</fullName>
    </submittedName>
</protein>
<dbReference type="Proteomes" id="UP000664405">
    <property type="component" value="Unassembled WGS sequence"/>
</dbReference>
<dbReference type="Proteomes" id="UP000233365">
    <property type="component" value="Unassembled WGS sequence"/>
</dbReference>
<evidence type="ECO:0000313" key="5">
    <source>
        <dbReference type="Proteomes" id="UP000664405"/>
    </source>
</evidence>
<name>A0A8I1M5I3_9PROT</name>
<organism evidence="2 5">
    <name type="scientific">Thalassospira povalilytica</name>
    <dbReference type="NCBI Taxonomy" id="732237"/>
    <lineage>
        <taxon>Bacteria</taxon>
        <taxon>Pseudomonadati</taxon>
        <taxon>Pseudomonadota</taxon>
        <taxon>Alphaproteobacteria</taxon>
        <taxon>Rhodospirillales</taxon>
        <taxon>Thalassospiraceae</taxon>
        <taxon>Thalassospira</taxon>
    </lineage>
</organism>
<reference evidence="3 4" key="1">
    <citation type="submission" date="2017-11" db="EMBL/GenBank/DDBJ databases">
        <title>Biodiversity and function of Thalassospira species in the particle-attached aromatic-hydrocarbon-degrading consortia from the surface seawater of the China South Sea.</title>
        <authorList>
            <person name="Dong C."/>
            <person name="Liu R."/>
            <person name="Shao Z."/>
        </authorList>
    </citation>
    <scope>NUCLEOTIDE SEQUENCE [LARGE SCALE GENOMIC DNA]</scope>
    <source>
        <strain evidence="3 4">139Z-12</strain>
    </source>
</reference>
<comment type="caution">
    <text evidence="2">The sequence shown here is derived from an EMBL/GenBank/DDBJ whole genome shotgun (WGS) entry which is preliminary data.</text>
</comment>
<dbReference type="RefSeq" id="WP_101246663.1">
    <property type="nucleotide sequence ID" value="NZ_JAEKJW010000001.1"/>
</dbReference>
<evidence type="ECO:0000313" key="4">
    <source>
        <dbReference type="Proteomes" id="UP000233365"/>
    </source>
</evidence>
<evidence type="ECO:0000313" key="3">
    <source>
        <dbReference type="EMBL" id="PKR49952.1"/>
    </source>
</evidence>
<sequence length="224" mass="25343">MAQDTLYISPEFNPHSLERDWGFVMRSQHPAMYAALSKDLSALRRAMFDHVIAQATVTQNQGDQAKKPALRNDAKVTTESVSPDAQQLYREVGLDTLSLALLADVPIHRPLQISHNSLVGHWRWLRQVWRTCADFSETMSHDGIKESPTPEIITAIDEGRNNLAIALLRQSFRDLESEDNSTSARSNRTHHSFLANLTLFCPFIGTELLWRQGLIAGPKDRRLD</sequence>
<accession>A0A8I1M5I3</accession>
<gene>
    <name evidence="3" type="ORF">CU041_09505</name>
    <name evidence="2" type="ORF">JF547_02010</name>
</gene>
<feature type="compositionally biased region" description="Basic and acidic residues" evidence="1">
    <location>
        <begin position="64"/>
        <end position="76"/>
    </location>
</feature>
<evidence type="ECO:0000313" key="2">
    <source>
        <dbReference type="EMBL" id="MBN8195282.1"/>
    </source>
</evidence>
<feature type="region of interest" description="Disordered" evidence="1">
    <location>
        <begin position="59"/>
        <end position="82"/>
    </location>
</feature>
<keyword evidence="4" id="KW-1185">Reference proteome</keyword>